<feature type="compositionally biased region" description="Basic and acidic residues" evidence="1">
    <location>
        <begin position="773"/>
        <end position="792"/>
    </location>
</feature>
<accession>A0ABQ9NRU7</accession>
<evidence type="ECO:0000259" key="2">
    <source>
        <dbReference type="Pfam" id="PF12868"/>
    </source>
</evidence>
<reference evidence="3" key="1">
    <citation type="submission" date="2022-10" db="EMBL/GenBank/DDBJ databases">
        <title>Culturing micro-colonial fungi from biological soil crusts in the Mojave desert and describing Neophaeococcomyces mojavensis, and introducing the new genera and species Taxawa tesnikishii.</title>
        <authorList>
            <person name="Kurbessoian T."/>
            <person name="Stajich J.E."/>
        </authorList>
    </citation>
    <scope>NUCLEOTIDE SEQUENCE</scope>
    <source>
        <strain evidence="3">TK_1</strain>
    </source>
</reference>
<evidence type="ECO:0000313" key="4">
    <source>
        <dbReference type="Proteomes" id="UP001172684"/>
    </source>
</evidence>
<feature type="region of interest" description="Disordered" evidence="1">
    <location>
        <begin position="335"/>
        <end position="367"/>
    </location>
</feature>
<comment type="caution">
    <text evidence="3">The sequence shown here is derived from an EMBL/GenBank/DDBJ whole genome shotgun (WGS) entry which is preliminary data.</text>
</comment>
<dbReference type="Pfam" id="PF12868">
    <property type="entry name" value="DUF3824"/>
    <property type="match status" value="1"/>
</dbReference>
<dbReference type="PANTHER" id="PTHR35487">
    <property type="entry name" value="DUF3824 DOMAIN-CONTAINING PROTEIN"/>
    <property type="match status" value="1"/>
</dbReference>
<evidence type="ECO:0000313" key="3">
    <source>
        <dbReference type="EMBL" id="KAJ9664872.1"/>
    </source>
</evidence>
<dbReference type="InterPro" id="IPR024436">
    <property type="entry name" value="DUF3824"/>
</dbReference>
<dbReference type="PANTHER" id="PTHR35487:SF1">
    <property type="entry name" value="DUF3824 DOMAIN-CONTAINING PROTEIN"/>
    <property type="match status" value="1"/>
</dbReference>
<feature type="compositionally biased region" description="Pro residues" evidence="1">
    <location>
        <begin position="602"/>
        <end position="618"/>
    </location>
</feature>
<dbReference type="Proteomes" id="UP001172684">
    <property type="component" value="Unassembled WGS sequence"/>
</dbReference>
<gene>
    <name evidence="3" type="ORF">H2201_005093</name>
</gene>
<feature type="region of interest" description="Disordered" evidence="1">
    <location>
        <begin position="1"/>
        <end position="24"/>
    </location>
</feature>
<feature type="compositionally biased region" description="Pro residues" evidence="1">
    <location>
        <begin position="631"/>
        <end position="642"/>
    </location>
</feature>
<keyword evidence="4" id="KW-1185">Reference proteome</keyword>
<organism evidence="3 4">
    <name type="scientific">Coniosporium apollinis</name>
    <dbReference type="NCBI Taxonomy" id="61459"/>
    <lineage>
        <taxon>Eukaryota</taxon>
        <taxon>Fungi</taxon>
        <taxon>Dikarya</taxon>
        <taxon>Ascomycota</taxon>
        <taxon>Pezizomycotina</taxon>
        <taxon>Dothideomycetes</taxon>
        <taxon>Dothideomycetes incertae sedis</taxon>
        <taxon>Coniosporium</taxon>
    </lineage>
</organism>
<proteinExistence type="predicted"/>
<evidence type="ECO:0000256" key="1">
    <source>
        <dbReference type="SAM" id="MobiDB-lite"/>
    </source>
</evidence>
<name>A0ABQ9NRU7_9PEZI</name>
<sequence length="803" mass="91089">MSIIYRERERERDWDMESTRSGPRTFTTVRRYKVPERSFEEDRREEEVRIVRRERDTRDSREYAVERGPPPRDVREYRYVEREVERAPSPPRRDVREFRYEREVELEPQPQEEVREYRIRREVLPPAPEPIREYRVEREIELEPPENPYQLEKYSKSTEYYARAPEPPQPPQPIIIRQEAPQPVIIQEAPQPQQIVIRHEQPSYEIIERTEVPEERQIARREPQPRQEEDYYYERRVREADRGPSYYDEREYMRDRYNDGQAYSDDDIVYIRRERTDGRDESPHTKRHLAEGALAGLGAAALVRHHRKRQGEEPGSTAKQALGYGALGAVGAEALSRLRNRSRSSSREREGRRRHRHRNRSRSLSRSKALAGVGAVAAIGALAYAAGRRNNPNKPAAAENDRRNRAASIGTRSTGIVVSPRQAWPPQRSQAWLNEPEAEANPTTAGTNAHAAEAAFALACLSQLLVLVNTAVIPSTSIQPRATTGGAVVEDEGAHPGPRAAQDIGAAIVRAEAAVAAVVRVALDESLRQPRSLALQVERDDRDSQRRMEEGTSASDNYGTPPPQAGYAAPPYHSGRYYPETNEFPPPPTVAPEDYAMHPPMDGYPPNPPMNGYPPTPMPAYGAAPYNPSQYAPPPQQIPPPGRQSFDFGPPPQDPYTADARYRRGDDNVSAPFTSERSAPDGLGRPPTVSPLPTVSPPIPSPQPEKTVKFALDPEAGTERREKHDSDEEHDDSRKKSGGERRRRRRDGEARRREKRSDSPDSVSSGETVDLPPRFDERGRHIPERGEDPIADKVEDFLSRLLG</sequence>
<feature type="region of interest" description="Disordered" evidence="1">
    <location>
        <begin position="388"/>
        <end position="412"/>
    </location>
</feature>
<feature type="region of interest" description="Disordered" evidence="1">
    <location>
        <begin position="534"/>
        <end position="792"/>
    </location>
</feature>
<feature type="domain" description="DUF3824" evidence="2">
    <location>
        <begin position="511"/>
        <end position="619"/>
    </location>
</feature>
<feature type="compositionally biased region" description="Basic and acidic residues" evidence="1">
    <location>
        <begin position="717"/>
        <end position="759"/>
    </location>
</feature>
<feature type="compositionally biased region" description="Basic and acidic residues" evidence="1">
    <location>
        <begin position="537"/>
        <end position="550"/>
    </location>
</feature>
<dbReference type="EMBL" id="JAPDRL010000035">
    <property type="protein sequence ID" value="KAJ9664872.1"/>
    <property type="molecule type" value="Genomic_DNA"/>
</dbReference>
<feature type="compositionally biased region" description="Basic and acidic residues" evidence="1">
    <location>
        <begin position="1"/>
        <end position="18"/>
    </location>
</feature>
<feature type="compositionally biased region" description="Basic residues" evidence="1">
    <location>
        <begin position="352"/>
        <end position="365"/>
    </location>
</feature>
<protein>
    <recommendedName>
        <fullName evidence="2">DUF3824 domain-containing protein</fullName>
    </recommendedName>
</protein>
<feature type="compositionally biased region" description="Pro residues" evidence="1">
    <location>
        <begin position="688"/>
        <end position="703"/>
    </location>
</feature>